<reference evidence="1 2" key="1">
    <citation type="submission" date="2019-07" db="EMBL/GenBank/DDBJ databases">
        <title>WGS assembly of Gossypium tomentosum.</title>
        <authorList>
            <person name="Chen Z.J."/>
            <person name="Sreedasyam A."/>
            <person name="Ando A."/>
            <person name="Song Q."/>
            <person name="De L."/>
            <person name="Hulse-Kemp A."/>
            <person name="Ding M."/>
            <person name="Ye W."/>
            <person name="Kirkbride R."/>
            <person name="Jenkins J."/>
            <person name="Plott C."/>
            <person name="Lovell J."/>
            <person name="Lin Y.-M."/>
            <person name="Vaughn R."/>
            <person name="Liu B."/>
            <person name="Li W."/>
            <person name="Simpson S."/>
            <person name="Scheffler B."/>
            <person name="Saski C."/>
            <person name="Grover C."/>
            <person name="Hu G."/>
            <person name="Conover J."/>
            <person name="Carlson J."/>
            <person name="Shu S."/>
            <person name="Boston L."/>
            <person name="Williams M."/>
            <person name="Peterson D."/>
            <person name="Mcgee K."/>
            <person name="Jones D."/>
            <person name="Wendel J."/>
            <person name="Stelly D."/>
            <person name="Grimwood J."/>
            <person name="Schmutz J."/>
        </authorList>
    </citation>
    <scope>NUCLEOTIDE SEQUENCE [LARGE SCALE GENOMIC DNA]</scope>
    <source>
        <strain evidence="1">7179.01</strain>
    </source>
</reference>
<gene>
    <name evidence="1" type="ORF">ES332_A12G051700v1</name>
</gene>
<evidence type="ECO:0000313" key="2">
    <source>
        <dbReference type="Proteomes" id="UP000322667"/>
    </source>
</evidence>
<proteinExistence type="predicted"/>
<protein>
    <recommendedName>
        <fullName evidence="3">DUF4219 domain-containing protein</fullName>
    </recommendedName>
</protein>
<evidence type="ECO:0008006" key="3">
    <source>
        <dbReference type="Google" id="ProtNLM"/>
    </source>
</evidence>
<accession>A0A5D2MTM8</accession>
<dbReference type="AlphaFoldDB" id="A0A5D2MTM8"/>
<sequence>MDGQPIVRPSFFNDESSSYWSTKMKFFIEINDFFWKIIINSDLEVGKDEDNWDANDKNKAQLNANSINILFCMLGLNEYDIVSQC</sequence>
<dbReference type="EMBL" id="CM017621">
    <property type="protein sequence ID" value="TYH94615.1"/>
    <property type="molecule type" value="Genomic_DNA"/>
</dbReference>
<keyword evidence="2" id="KW-1185">Reference proteome</keyword>
<name>A0A5D2MTM8_GOSTO</name>
<dbReference type="Proteomes" id="UP000322667">
    <property type="component" value="Chromosome A12"/>
</dbReference>
<evidence type="ECO:0000313" key="1">
    <source>
        <dbReference type="EMBL" id="TYH94615.1"/>
    </source>
</evidence>
<organism evidence="1 2">
    <name type="scientific">Gossypium tomentosum</name>
    <name type="common">Hawaiian cotton</name>
    <name type="synonym">Gossypium sandvicense</name>
    <dbReference type="NCBI Taxonomy" id="34277"/>
    <lineage>
        <taxon>Eukaryota</taxon>
        <taxon>Viridiplantae</taxon>
        <taxon>Streptophyta</taxon>
        <taxon>Embryophyta</taxon>
        <taxon>Tracheophyta</taxon>
        <taxon>Spermatophyta</taxon>
        <taxon>Magnoliopsida</taxon>
        <taxon>eudicotyledons</taxon>
        <taxon>Gunneridae</taxon>
        <taxon>Pentapetalae</taxon>
        <taxon>rosids</taxon>
        <taxon>malvids</taxon>
        <taxon>Malvales</taxon>
        <taxon>Malvaceae</taxon>
        <taxon>Malvoideae</taxon>
        <taxon>Gossypium</taxon>
    </lineage>
</organism>